<protein>
    <submittedName>
        <fullName evidence="1">Uncharacterized protein</fullName>
    </submittedName>
</protein>
<name>A0A0K2UBL2_LEPSM</name>
<dbReference type="EMBL" id="HACA01018263">
    <property type="protein sequence ID" value="CDW35624.1"/>
    <property type="molecule type" value="Transcribed_RNA"/>
</dbReference>
<reference evidence="1" key="1">
    <citation type="submission" date="2014-05" db="EMBL/GenBank/DDBJ databases">
        <authorList>
            <person name="Chronopoulou M."/>
        </authorList>
    </citation>
    <scope>NUCLEOTIDE SEQUENCE</scope>
    <source>
        <tissue evidence="1">Whole organism</tissue>
    </source>
</reference>
<sequence length="64" mass="7586">MMCPSRTKPWGHKTRTIQRWLEENFSEFWKHGLGLSHPPSSLWHCHIIGLTSVCLYYIIPLNHI</sequence>
<accession>A0A0K2UBL2</accession>
<organism evidence="1">
    <name type="scientific">Lepeophtheirus salmonis</name>
    <name type="common">Salmon louse</name>
    <name type="synonym">Caligus salmonis</name>
    <dbReference type="NCBI Taxonomy" id="72036"/>
    <lineage>
        <taxon>Eukaryota</taxon>
        <taxon>Metazoa</taxon>
        <taxon>Ecdysozoa</taxon>
        <taxon>Arthropoda</taxon>
        <taxon>Crustacea</taxon>
        <taxon>Multicrustacea</taxon>
        <taxon>Hexanauplia</taxon>
        <taxon>Copepoda</taxon>
        <taxon>Siphonostomatoida</taxon>
        <taxon>Caligidae</taxon>
        <taxon>Lepeophtheirus</taxon>
    </lineage>
</organism>
<proteinExistence type="predicted"/>
<dbReference type="AlphaFoldDB" id="A0A0K2UBL2"/>
<evidence type="ECO:0000313" key="1">
    <source>
        <dbReference type="EMBL" id="CDW35624.1"/>
    </source>
</evidence>